<dbReference type="InterPro" id="IPR053927">
    <property type="entry name" value="FlgK_helical"/>
</dbReference>
<dbReference type="Pfam" id="PF06429">
    <property type="entry name" value="Flg_bbr_C"/>
    <property type="match status" value="1"/>
</dbReference>
<keyword evidence="9" id="KW-0966">Cell projection</keyword>
<dbReference type="KEGG" id="tper:IWA51_05715"/>
<name>A0A7T3RFF5_9SPIR</name>
<keyword evidence="10" id="KW-1185">Reference proteome</keyword>
<gene>
    <name evidence="9" type="primary">flgK</name>
    <name evidence="9" type="ORF">IWA51_05715</name>
</gene>
<evidence type="ECO:0000256" key="2">
    <source>
        <dbReference type="ARBA" id="ARBA00004613"/>
    </source>
</evidence>
<dbReference type="Pfam" id="PF22638">
    <property type="entry name" value="FlgK_D1"/>
    <property type="match status" value="1"/>
</dbReference>
<evidence type="ECO:0000313" key="9">
    <source>
        <dbReference type="EMBL" id="QQA02072.1"/>
    </source>
</evidence>
<sequence length="623" mass="68204">MASSFAGIEIGKRSLMAHSTQISTAGHNISNADTEGYSRQRVNVRAFDPLYRPDLERAQVAGQIGQGTDVESITRVRDELLDSRIVGQTNVESYWATREKYYAMIESVYNEPEEISVRGNMDKFWQGWQELSVYPDSDAARQAVVTRGQTLTDSIRQQFRGLSEIGKQIDGDIEATVRQVNDISSQIAAVNAEIVRSRAMGDNPNDLMDRRDLLVEKLANLINVTVDRKDPDEFMVHTDGQVIVQGSLARQIKSVPQIDNNGYGKLVWTDTGIDAQFHGGTLGALIELRDKDIRSEVQSLNTMALNFADLVNDVHRNAVGKNNVTGLDFFVQHDFVENTNGNYDRNGDGVEDSSYVFRMTGKNALRPQEQIGLEGTMTFNGASGNVNVSYYASDTVADVVNRINDSNAEVKAYLDRNSNLVLKATSSASMENPDFVIRHVEDSGMFLTGYSGILAQSGEGGAYDFNRADAVTSLDGAQFAVSPVMSPADYMEVNPAVTGDVRSVAAAFANTIGDADPGDARAAVEIAAMRNTKVMIGTGRTFDDYFAESVTNVGLKGEQAQNQLASQNKIMDDLRSLRDSISGVNIDEELADIIKFQHGYNAAAKFVTVQDELLDTLINRLGV</sequence>
<organism evidence="9 10">
    <name type="scientific">Treponema peruense</name>
    <dbReference type="NCBI Taxonomy" id="2787628"/>
    <lineage>
        <taxon>Bacteria</taxon>
        <taxon>Pseudomonadati</taxon>
        <taxon>Spirochaetota</taxon>
        <taxon>Spirochaetia</taxon>
        <taxon>Spirochaetales</taxon>
        <taxon>Treponemataceae</taxon>
        <taxon>Treponema</taxon>
    </lineage>
</organism>
<dbReference type="InterPro" id="IPR010810">
    <property type="entry name" value="Flagellin_hook_IN_motif"/>
</dbReference>
<evidence type="ECO:0000256" key="3">
    <source>
        <dbReference type="ARBA" id="ARBA00009677"/>
    </source>
</evidence>
<dbReference type="InterPro" id="IPR010930">
    <property type="entry name" value="Flg_bb/hook_C_dom"/>
</dbReference>
<accession>A0A7T3RFF5</accession>
<proteinExistence type="inferred from homology"/>
<dbReference type="SUPFAM" id="SSF64518">
    <property type="entry name" value="Phase 1 flagellin"/>
    <property type="match status" value="1"/>
</dbReference>
<dbReference type="GO" id="GO:0009424">
    <property type="term" value="C:bacterial-type flagellum hook"/>
    <property type="evidence" value="ECO:0007669"/>
    <property type="project" value="InterPro"/>
</dbReference>
<evidence type="ECO:0000259" key="7">
    <source>
        <dbReference type="Pfam" id="PF06429"/>
    </source>
</evidence>
<dbReference type="RefSeq" id="WP_177527909.1">
    <property type="nucleotide sequence ID" value="NZ_CBCSHE010000006.1"/>
</dbReference>
<feature type="domain" description="Flagellar basal-body/hook protein C-terminal" evidence="7">
    <location>
        <begin position="581"/>
        <end position="619"/>
    </location>
</feature>
<dbReference type="EMBL" id="CP064936">
    <property type="protein sequence ID" value="QQA02072.1"/>
    <property type="molecule type" value="Genomic_DNA"/>
</dbReference>
<comment type="subcellular location">
    <subcellularLocation>
        <location evidence="1">Bacterial flagellum</location>
    </subcellularLocation>
    <subcellularLocation>
        <location evidence="2">Secreted</location>
    </subcellularLocation>
</comment>
<dbReference type="Pfam" id="PF07196">
    <property type="entry name" value="Flagellin_IN"/>
    <property type="match status" value="1"/>
</dbReference>
<dbReference type="GO" id="GO:0005576">
    <property type="term" value="C:extracellular region"/>
    <property type="evidence" value="ECO:0007669"/>
    <property type="project" value="UniProtKB-SubCell"/>
</dbReference>
<dbReference type="AlphaFoldDB" id="A0A7T3RFF5"/>
<keyword evidence="9" id="KW-0282">Flagellum</keyword>
<comment type="similarity">
    <text evidence="3">Belongs to the flagella basal body rod proteins family.</text>
</comment>
<dbReference type="InterPro" id="IPR002371">
    <property type="entry name" value="FlgK"/>
</dbReference>
<keyword evidence="9" id="KW-0969">Cilium</keyword>
<keyword evidence="6" id="KW-0975">Bacterial flagellum</keyword>
<dbReference type="Proteomes" id="UP000595224">
    <property type="component" value="Chromosome"/>
</dbReference>
<evidence type="ECO:0000256" key="1">
    <source>
        <dbReference type="ARBA" id="ARBA00004365"/>
    </source>
</evidence>
<feature type="domain" description="Flagellar hook-associated protein FlgK helical" evidence="8">
    <location>
        <begin position="104"/>
        <end position="330"/>
    </location>
</feature>
<protein>
    <recommendedName>
        <fullName evidence="4">Flagellar hook-associated protein 1</fullName>
    </recommendedName>
</protein>
<reference evidence="9 10" key="1">
    <citation type="submission" date="2020-11" db="EMBL/GenBank/DDBJ databases">
        <title>Treponema Peruensis nv. sp., first commensal Treponema isolated from human feces.</title>
        <authorList>
            <person name="Belkhou C."/>
            <person name="Raes J."/>
        </authorList>
    </citation>
    <scope>NUCLEOTIDE SEQUENCE [LARGE SCALE GENOMIC DNA]</scope>
    <source>
        <strain evidence="9 10">RCC2812</strain>
    </source>
</reference>
<evidence type="ECO:0000313" key="10">
    <source>
        <dbReference type="Proteomes" id="UP000595224"/>
    </source>
</evidence>
<dbReference type="GO" id="GO:0005198">
    <property type="term" value="F:structural molecule activity"/>
    <property type="evidence" value="ECO:0007669"/>
    <property type="project" value="InterPro"/>
</dbReference>
<dbReference type="PRINTS" id="PR01005">
    <property type="entry name" value="FLGHOOKAP1"/>
</dbReference>
<keyword evidence="5" id="KW-0964">Secreted</keyword>
<evidence type="ECO:0000259" key="8">
    <source>
        <dbReference type="Pfam" id="PF22638"/>
    </source>
</evidence>
<dbReference type="PANTHER" id="PTHR30033:SF1">
    <property type="entry name" value="FLAGELLAR HOOK-ASSOCIATED PROTEIN 1"/>
    <property type="match status" value="1"/>
</dbReference>
<evidence type="ECO:0000256" key="6">
    <source>
        <dbReference type="ARBA" id="ARBA00023143"/>
    </source>
</evidence>
<dbReference type="PANTHER" id="PTHR30033">
    <property type="entry name" value="FLAGELLAR HOOK-ASSOCIATED PROTEIN 1"/>
    <property type="match status" value="1"/>
</dbReference>
<evidence type="ECO:0000256" key="4">
    <source>
        <dbReference type="ARBA" id="ARBA00016244"/>
    </source>
</evidence>
<dbReference type="GO" id="GO:0044780">
    <property type="term" value="P:bacterial-type flagellum assembly"/>
    <property type="evidence" value="ECO:0007669"/>
    <property type="project" value="InterPro"/>
</dbReference>
<evidence type="ECO:0000256" key="5">
    <source>
        <dbReference type="ARBA" id="ARBA00022525"/>
    </source>
</evidence>
<dbReference type="NCBIfam" id="TIGR02492">
    <property type="entry name" value="flgK_ends"/>
    <property type="match status" value="1"/>
</dbReference>